<protein>
    <submittedName>
        <fullName evidence="1">Uncharacterized protein</fullName>
    </submittedName>
</protein>
<evidence type="ECO:0000313" key="1">
    <source>
        <dbReference type="EMBL" id="RUO12732.1"/>
    </source>
</evidence>
<dbReference type="RefSeq" id="WP_227513436.1">
    <property type="nucleotide sequence ID" value="NZ_LWAH01000014.1"/>
</dbReference>
<name>A0ABY0BHS3_MORCA</name>
<keyword evidence="2" id="KW-1185">Reference proteome</keyword>
<dbReference type="EMBL" id="RYER01000024">
    <property type="protein sequence ID" value="RUO12732.1"/>
    <property type="molecule type" value="Genomic_DNA"/>
</dbReference>
<accession>A0ABY0BHS3</accession>
<dbReference type="Proteomes" id="UP000268436">
    <property type="component" value="Unassembled WGS sequence"/>
</dbReference>
<reference evidence="1 2" key="1">
    <citation type="submission" date="2018-12" db="EMBL/GenBank/DDBJ databases">
        <title>Persistence of Moraxella catarrhalis in Chronic Obstructive Pulmonary Disease and Regulation of the Hag/MID Adhesin.</title>
        <authorList>
            <person name="Murphy T."/>
            <person name="Zhao X."/>
            <person name="Vyas G."/>
            <person name="Aluvathingal J."/>
            <person name="Nadendla S."/>
            <person name="Tallon L."/>
            <person name="Tettelin H."/>
        </authorList>
    </citation>
    <scope>NUCLEOTIDE SEQUENCE [LARGE SCALE GENOMIC DNA]</scope>
    <source>
        <strain evidence="1 2">173P27B1</strain>
    </source>
</reference>
<evidence type="ECO:0000313" key="2">
    <source>
        <dbReference type="Proteomes" id="UP000268436"/>
    </source>
</evidence>
<proteinExistence type="predicted"/>
<sequence>MSTTPICSPSSLTKRTSLARISSLMFKRFDGLMGHTPNKKIDPYFT</sequence>
<organism evidence="1 2">
    <name type="scientific">Moraxella catarrhalis</name>
    <name type="common">Branhamella catarrhalis</name>
    <dbReference type="NCBI Taxonomy" id="480"/>
    <lineage>
        <taxon>Bacteria</taxon>
        <taxon>Pseudomonadati</taxon>
        <taxon>Pseudomonadota</taxon>
        <taxon>Gammaproteobacteria</taxon>
        <taxon>Moraxellales</taxon>
        <taxon>Moraxellaceae</taxon>
        <taxon>Moraxella</taxon>
    </lineage>
</organism>
<comment type="caution">
    <text evidence="1">The sequence shown here is derived from an EMBL/GenBank/DDBJ whole genome shotgun (WGS) entry which is preliminary data.</text>
</comment>
<gene>
    <name evidence="1" type="ORF">EJK54_0549</name>
</gene>